<name>A0A0A9BLV3_ARUDO</name>
<accession>A0A0A9BLV3</accession>
<reference evidence="2" key="1">
    <citation type="submission" date="2014-09" db="EMBL/GenBank/DDBJ databases">
        <authorList>
            <person name="Magalhaes I.L.F."/>
            <person name="Oliveira U."/>
            <person name="Santos F.R."/>
            <person name="Vidigal T.H.D.A."/>
            <person name="Brescovit A.D."/>
            <person name="Santos A.J."/>
        </authorList>
    </citation>
    <scope>NUCLEOTIDE SEQUENCE</scope>
    <source>
        <tissue evidence="2">Shoot tissue taken approximately 20 cm above the soil surface</tissue>
    </source>
</reference>
<keyword evidence="1" id="KW-0732">Signal</keyword>
<reference evidence="2" key="2">
    <citation type="journal article" date="2015" name="Data Brief">
        <title>Shoot transcriptome of the giant reed, Arundo donax.</title>
        <authorList>
            <person name="Barrero R.A."/>
            <person name="Guerrero F.D."/>
            <person name="Moolhuijzen P."/>
            <person name="Goolsby J.A."/>
            <person name="Tidwell J."/>
            <person name="Bellgard S.E."/>
            <person name="Bellgard M.I."/>
        </authorList>
    </citation>
    <scope>NUCLEOTIDE SEQUENCE</scope>
    <source>
        <tissue evidence="2">Shoot tissue taken approximately 20 cm above the soil surface</tissue>
    </source>
</reference>
<protein>
    <submittedName>
        <fullName evidence="2">Uncharacterized protein</fullName>
    </submittedName>
</protein>
<proteinExistence type="predicted"/>
<evidence type="ECO:0000313" key="2">
    <source>
        <dbReference type="EMBL" id="JAD60252.1"/>
    </source>
</evidence>
<evidence type="ECO:0000256" key="1">
    <source>
        <dbReference type="SAM" id="SignalP"/>
    </source>
</evidence>
<feature type="signal peptide" evidence="1">
    <location>
        <begin position="1"/>
        <end position="17"/>
    </location>
</feature>
<organism evidence="2">
    <name type="scientific">Arundo donax</name>
    <name type="common">Giant reed</name>
    <name type="synonym">Donax arundinaceus</name>
    <dbReference type="NCBI Taxonomy" id="35708"/>
    <lineage>
        <taxon>Eukaryota</taxon>
        <taxon>Viridiplantae</taxon>
        <taxon>Streptophyta</taxon>
        <taxon>Embryophyta</taxon>
        <taxon>Tracheophyta</taxon>
        <taxon>Spermatophyta</taxon>
        <taxon>Magnoliopsida</taxon>
        <taxon>Liliopsida</taxon>
        <taxon>Poales</taxon>
        <taxon>Poaceae</taxon>
        <taxon>PACMAD clade</taxon>
        <taxon>Arundinoideae</taxon>
        <taxon>Arundineae</taxon>
        <taxon>Arundo</taxon>
    </lineage>
</organism>
<sequence length="33" mass="3820">MRLQPFPFIFLLLPLLGIPHYQSSDQHPAVMLV</sequence>
<dbReference type="AlphaFoldDB" id="A0A0A9BLV3"/>
<feature type="chain" id="PRO_5005168892" evidence="1">
    <location>
        <begin position="18"/>
        <end position="33"/>
    </location>
</feature>
<dbReference type="EMBL" id="GBRH01237643">
    <property type="protein sequence ID" value="JAD60252.1"/>
    <property type="molecule type" value="Transcribed_RNA"/>
</dbReference>